<sequence length="213" mass="24879">MTHPFLIGITGGSGSGKTTFIRQLRQGLPDDRVCLLSMDDYYVPRDLQEKDERGVHNFDRPASIHRKEFVRDLKLLLAGQTVQRQEYVFNNELAEARQLTFHPAPVIIVEGLFVFHYKEVWKLLDLKLFLHAKDNLKVVRRIKRDRLERNYPLDDVLYRYEHHVLPAYEKYVHPHMQRADLVVNNNTDFNMGLAVIRAFVDQKLASAGSPVQR</sequence>
<dbReference type="GO" id="GO:0004849">
    <property type="term" value="F:uridine kinase activity"/>
    <property type="evidence" value="ECO:0007669"/>
    <property type="project" value="UniProtKB-EC"/>
</dbReference>
<dbReference type="Pfam" id="PF00485">
    <property type="entry name" value="PRK"/>
    <property type="match status" value="1"/>
</dbReference>
<evidence type="ECO:0000313" key="3">
    <source>
        <dbReference type="Proteomes" id="UP000837803"/>
    </source>
</evidence>
<dbReference type="PRINTS" id="PR00988">
    <property type="entry name" value="URIDINKINASE"/>
</dbReference>
<dbReference type="PANTHER" id="PTHR10285">
    <property type="entry name" value="URIDINE KINASE"/>
    <property type="match status" value="1"/>
</dbReference>
<feature type="domain" description="Phosphoribulokinase/uridine kinase" evidence="1">
    <location>
        <begin position="6"/>
        <end position="185"/>
    </location>
</feature>
<comment type="caution">
    <text evidence="2">The sequence shown here is derived from an EMBL/GenBank/DDBJ whole genome shotgun (WGS) entry which is preliminary data.</text>
</comment>
<keyword evidence="3" id="KW-1185">Reference proteome</keyword>
<evidence type="ECO:0000259" key="1">
    <source>
        <dbReference type="Pfam" id="PF00485"/>
    </source>
</evidence>
<proteinExistence type="predicted"/>
<dbReference type="Proteomes" id="UP000837803">
    <property type="component" value="Unassembled WGS sequence"/>
</dbReference>
<name>A0ABM9B4X6_9BACT</name>
<organism evidence="2 3">
    <name type="scientific">Neolewinella maritima</name>
    <dbReference type="NCBI Taxonomy" id="1383882"/>
    <lineage>
        <taxon>Bacteria</taxon>
        <taxon>Pseudomonadati</taxon>
        <taxon>Bacteroidota</taxon>
        <taxon>Saprospiria</taxon>
        <taxon>Saprospirales</taxon>
        <taxon>Lewinellaceae</taxon>
        <taxon>Neolewinella</taxon>
    </lineage>
</organism>
<keyword evidence="2" id="KW-0418">Kinase</keyword>
<dbReference type="EMBL" id="CAKLPZ010000004">
    <property type="protein sequence ID" value="CAH1002239.1"/>
    <property type="molecule type" value="Genomic_DNA"/>
</dbReference>
<dbReference type="InterPro" id="IPR027417">
    <property type="entry name" value="P-loop_NTPase"/>
</dbReference>
<accession>A0ABM9B4X6</accession>
<dbReference type="InterPro" id="IPR006083">
    <property type="entry name" value="PRK/URK"/>
</dbReference>
<dbReference type="SUPFAM" id="SSF52540">
    <property type="entry name" value="P-loop containing nucleoside triphosphate hydrolases"/>
    <property type="match status" value="1"/>
</dbReference>
<dbReference type="RefSeq" id="WP_238752108.1">
    <property type="nucleotide sequence ID" value="NZ_CAKLPZ010000004.1"/>
</dbReference>
<protein>
    <submittedName>
        <fullName evidence="2">Uridine kinase</fullName>
        <ecNumber evidence="2">2.7.1.48</ecNumber>
    </submittedName>
</protein>
<evidence type="ECO:0000313" key="2">
    <source>
        <dbReference type="EMBL" id="CAH1002239.1"/>
    </source>
</evidence>
<gene>
    <name evidence="2" type="primary">udk</name>
    <name evidence="2" type="ORF">LEM8419_03157</name>
</gene>
<reference evidence="2" key="1">
    <citation type="submission" date="2021-12" db="EMBL/GenBank/DDBJ databases">
        <authorList>
            <person name="Rodrigo-Torres L."/>
            <person name="Arahal R. D."/>
            <person name="Lucena T."/>
        </authorList>
    </citation>
    <scope>NUCLEOTIDE SEQUENCE</scope>
    <source>
        <strain evidence="2">CECT 8419</strain>
    </source>
</reference>
<keyword evidence="2" id="KW-0808">Transferase</keyword>
<dbReference type="Gene3D" id="3.40.50.300">
    <property type="entry name" value="P-loop containing nucleotide triphosphate hydrolases"/>
    <property type="match status" value="1"/>
</dbReference>
<dbReference type="EC" id="2.7.1.48" evidence="2"/>